<comment type="caution">
    <text evidence="1">The sequence shown here is derived from an EMBL/GenBank/DDBJ whole genome shotgun (WGS) entry which is preliminary data.</text>
</comment>
<proteinExistence type="predicted"/>
<protein>
    <submittedName>
        <fullName evidence="1">Uncharacterized protein</fullName>
    </submittedName>
</protein>
<organism evidence="1 2">
    <name type="scientific">Mauremys mutica</name>
    <name type="common">yellowpond turtle</name>
    <dbReference type="NCBI Taxonomy" id="74926"/>
    <lineage>
        <taxon>Eukaryota</taxon>
        <taxon>Metazoa</taxon>
        <taxon>Chordata</taxon>
        <taxon>Craniata</taxon>
        <taxon>Vertebrata</taxon>
        <taxon>Euteleostomi</taxon>
        <taxon>Archelosauria</taxon>
        <taxon>Testudinata</taxon>
        <taxon>Testudines</taxon>
        <taxon>Cryptodira</taxon>
        <taxon>Durocryptodira</taxon>
        <taxon>Testudinoidea</taxon>
        <taxon>Geoemydidae</taxon>
        <taxon>Geoemydinae</taxon>
        <taxon>Mauremys</taxon>
    </lineage>
</organism>
<name>A0A9D3WRU6_9SAUR</name>
<dbReference type="EMBL" id="JAHDVG010000488">
    <property type="protein sequence ID" value="KAH1165806.1"/>
    <property type="molecule type" value="Genomic_DNA"/>
</dbReference>
<evidence type="ECO:0000313" key="1">
    <source>
        <dbReference type="EMBL" id="KAH1165806.1"/>
    </source>
</evidence>
<reference evidence="1" key="1">
    <citation type="submission" date="2021-09" db="EMBL/GenBank/DDBJ databases">
        <title>The genome of Mauremys mutica provides insights into the evolution of semi-aquatic lifestyle.</title>
        <authorList>
            <person name="Gong S."/>
            <person name="Gao Y."/>
        </authorList>
    </citation>
    <scope>NUCLEOTIDE SEQUENCE</scope>
    <source>
        <strain evidence="1">MM-2020</strain>
        <tissue evidence="1">Muscle</tissue>
    </source>
</reference>
<keyword evidence="2" id="KW-1185">Reference proteome</keyword>
<evidence type="ECO:0000313" key="2">
    <source>
        <dbReference type="Proteomes" id="UP000827986"/>
    </source>
</evidence>
<gene>
    <name evidence="1" type="ORF">KIL84_023365</name>
</gene>
<dbReference type="AlphaFoldDB" id="A0A9D3WRU6"/>
<accession>A0A9D3WRU6</accession>
<dbReference type="Proteomes" id="UP000827986">
    <property type="component" value="Unassembled WGS sequence"/>
</dbReference>
<sequence length="100" mass="10886">MTSSQPLEITDSGSQSPTPTSIYSAFQQILPPSPKPDNLGKVQGSLCDVSRISPNHLSSLCRFLKEGAARSELFFAQCSLRQSPLTTERAKFSPHMLACM</sequence>